<dbReference type="HOGENOM" id="CLU_2531192_0_0_1"/>
<dbReference type="Gramene" id="OGLUM01G18520.1">
    <property type="protein sequence ID" value="OGLUM01G18520.1"/>
    <property type="gene ID" value="OGLUM01G18520"/>
</dbReference>
<accession>A0A0D9Y8T0</accession>
<dbReference type="AlphaFoldDB" id="A0A0D9Y8T0"/>
<reference evidence="2" key="2">
    <citation type="submission" date="2015-04" db="UniProtKB">
        <authorList>
            <consortium name="EnsemblPlants"/>
        </authorList>
    </citation>
    <scope>IDENTIFICATION</scope>
</reference>
<evidence type="ECO:0000256" key="1">
    <source>
        <dbReference type="SAM" id="MobiDB-lite"/>
    </source>
</evidence>
<dbReference type="EnsemblPlants" id="OGLUM01G18520.1">
    <property type="protein sequence ID" value="OGLUM01G18520.1"/>
    <property type="gene ID" value="OGLUM01G18520"/>
</dbReference>
<protein>
    <submittedName>
        <fullName evidence="2">Uncharacterized protein</fullName>
    </submittedName>
</protein>
<reference evidence="2" key="1">
    <citation type="submission" date="2013-08" db="EMBL/GenBank/DDBJ databases">
        <title>Oryza genome evolution.</title>
        <authorList>
            <person name="Wing R.A."/>
            <person name="Panaud O."/>
            <person name="Oliveira A.C."/>
        </authorList>
    </citation>
    <scope>NUCLEOTIDE SEQUENCE</scope>
</reference>
<dbReference type="Proteomes" id="UP000026961">
    <property type="component" value="Chromosome 1"/>
</dbReference>
<organism evidence="2">
    <name type="scientific">Oryza glumipatula</name>
    <dbReference type="NCBI Taxonomy" id="40148"/>
    <lineage>
        <taxon>Eukaryota</taxon>
        <taxon>Viridiplantae</taxon>
        <taxon>Streptophyta</taxon>
        <taxon>Embryophyta</taxon>
        <taxon>Tracheophyta</taxon>
        <taxon>Spermatophyta</taxon>
        <taxon>Magnoliopsida</taxon>
        <taxon>Liliopsida</taxon>
        <taxon>Poales</taxon>
        <taxon>Poaceae</taxon>
        <taxon>BOP clade</taxon>
        <taxon>Oryzoideae</taxon>
        <taxon>Oryzeae</taxon>
        <taxon>Oryzinae</taxon>
        <taxon>Oryza</taxon>
    </lineage>
</organism>
<evidence type="ECO:0000313" key="2">
    <source>
        <dbReference type="EnsemblPlants" id="OGLUM01G18520.1"/>
    </source>
</evidence>
<feature type="region of interest" description="Disordered" evidence="1">
    <location>
        <begin position="1"/>
        <end position="36"/>
    </location>
</feature>
<feature type="compositionally biased region" description="Polar residues" evidence="1">
    <location>
        <begin position="1"/>
        <end position="10"/>
    </location>
</feature>
<feature type="compositionally biased region" description="Low complexity" evidence="1">
    <location>
        <begin position="11"/>
        <end position="26"/>
    </location>
</feature>
<evidence type="ECO:0000313" key="3">
    <source>
        <dbReference type="Proteomes" id="UP000026961"/>
    </source>
</evidence>
<name>A0A0D9Y8T0_9ORYZ</name>
<reference evidence="2" key="3">
    <citation type="submission" date="2018-05" db="EMBL/GenBank/DDBJ databases">
        <title>OgluRS3 (Oryza glumaepatula Reference Sequence Version 3).</title>
        <authorList>
            <person name="Zhang J."/>
            <person name="Kudrna D."/>
            <person name="Lee S."/>
            <person name="Talag J."/>
            <person name="Welchert J."/>
            <person name="Wing R.A."/>
        </authorList>
    </citation>
    <scope>NUCLEOTIDE SEQUENCE [LARGE SCALE GENOMIC DNA]</scope>
</reference>
<proteinExistence type="predicted"/>
<keyword evidence="3" id="KW-1185">Reference proteome</keyword>
<sequence>MTTVTSSPTRSMASSPTTPCPSMTSSQRRTKTKRGRSTALFLTLPCPSCLDTGQSFPRIAAMALSSACTRIIREMNPTTWSTTLPLRDGSSCPRSTV</sequence>